<accession>A0A1E3QBD4</accession>
<keyword evidence="5 6" id="KW-0472">Membrane</keyword>
<comment type="subcellular location">
    <subcellularLocation>
        <location evidence="1">Cell membrane</location>
        <topology evidence="1">Multi-pass membrane protein</topology>
    </subcellularLocation>
</comment>
<evidence type="ECO:0000259" key="7">
    <source>
        <dbReference type="Pfam" id="PF02656"/>
    </source>
</evidence>
<dbReference type="OrthoDB" id="199599at2759"/>
<name>A0A1E3QBD4_LIPST</name>
<sequence length="157" mass="17508">MSESELMNMAGNDSGWPLLIHYEKWSTLYRNMPNMLLENKGPVARDHLANERNYLAWTRTSLSFATIGLAVTAAFRGYGDGILIVGKIIAALFIILAIALMVIGTYRYYITAIWLQRGKFPPSRASILNITIVACSLISIAFVLLVINTSRAPQNER</sequence>
<dbReference type="PANTHER" id="PTHR34187:SF2">
    <property type="entry name" value="DUF202 DOMAIN-CONTAINING PROTEIN"/>
    <property type="match status" value="1"/>
</dbReference>
<protein>
    <recommendedName>
        <fullName evidence="7">DUF202 domain-containing protein</fullName>
    </recommendedName>
</protein>
<gene>
    <name evidence="8" type="ORF">LIPSTDRAFT_69141</name>
</gene>
<keyword evidence="3 6" id="KW-0812">Transmembrane</keyword>
<dbReference type="GO" id="GO:0005886">
    <property type="term" value="C:plasma membrane"/>
    <property type="evidence" value="ECO:0007669"/>
    <property type="project" value="UniProtKB-SubCell"/>
</dbReference>
<reference evidence="8 9" key="1">
    <citation type="journal article" date="2016" name="Proc. Natl. Acad. Sci. U.S.A.">
        <title>Comparative genomics of biotechnologically important yeasts.</title>
        <authorList>
            <person name="Riley R."/>
            <person name="Haridas S."/>
            <person name="Wolfe K.H."/>
            <person name="Lopes M.R."/>
            <person name="Hittinger C.T."/>
            <person name="Goeker M."/>
            <person name="Salamov A.A."/>
            <person name="Wisecaver J.H."/>
            <person name="Long T.M."/>
            <person name="Calvey C.H."/>
            <person name="Aerts A.L."/>
            <person name="Barry K.W."/>
            <person name="Choi C."/>
            <person name="Clum A."/>
            <person name="Coughlan A.Y."/>
            <person name="Deshpande S."/>
            <person name="Douglass A.P."/>
            <person name="Hanson S.J."/>
            <person name="Klenk H.-P."/>
            <person name="LaButti K.M."/>
            <person name="Lapidus A."/>
            <person name="Lindquist E.A."/>
            <person name="Lipzen A.M."/>
            <person name="Meier-Kolthoff J.P."/>
            <person name="Ohm R.A."/>
            <person name="Otillar R.P."/>
            <person name="Pangilinan J.L."/>
            <person name="Peng Y."/>
            <person name="Rokas A."/>
            <person name="Rosa C.A."/>
            <person name="Scheuner C."/>
            <person name="Sibirny A.A."/>
            <person name="Slot J.C."/>
            <person name="Stielow J.B."/>
            <person name="Sun H."/>
            <person name="Kurtzman C.P."/>
            <person name="Blackwell M."/>
            <person name="Grigoriev I.V."/>
            <person name="Jeffries T.W."/>
        </authorList>
    </citation>
    <scope>NUCLEOTIDE SEQUENCE [LARGE SCALE GENOMIC DNA]</scope>
    <source>
        <strain evidence="8 9">NRRL Y-11557</strain>
    </source>
</reference>
<keyword evidence="2" id="KW-1003">Cell membrane</keyword>
<evidence type="ECO:0000256" key="6">
    <source>
        <dbReference type="SAM" id="Phobius"/>
    </source>
</evidence>
<dbReference type="InterPro" id="IPR003807">
    <property type="entry name" value="DUF202"/>
</dbReference>
<evidence type="ECO:0000256" key="2">
    <source>
        <dbReference type="ARBA" id="ARBA00022475"/>
    </source>
</evidence>
<feature type="transmembrane region" description="Helical" evidence="6">
    <location>
        <begin position="54"/>
        <end position="75"/>
    </location>
</feature>
<evidence type="ECO:0000313" key="8">
    <source>
        <dbReference type="EMBL" id="ODQ74995.1"/>
    </source>
</evidence>
<proteinExistence type="predicted"/>
<dbReference type="Proteomes" id="UP000094385">
    <property type="component" value="Unassembled WGS sequence"/>
</dbReference>
<dbReference type="PANTHER" id="PTHR34187">
    <property type="entry name" value="FGR18P"/>
    <property type="match status" value="1"/>
</dbReference>
<evidence type="ECO:0000256" key="4">
    <source>
        <dbReference type="ARBA" id="ARBA00022989"/>
    </source>
</evidence>
<feature type="transmembrane region" description="Helical" evidence="6">
    <location>
        <begin position="81"/>
        <end position="106"/>
    </location>
</feature>
<dbReference type="InterPro" id="IPR052053">
    <property type="entry name" value="IM_YidH-like"/>
</dbReference>
<evidence type="ECO:0000256" key="1">
    <source>
        <dbReference type="ARBA" id="ARBA00004651"/>
    </source>
</evidence>
<keyword evidence="4 6" id="KW-1133">Transmembrane helix</keyword>
<feature type="domain" description="DUF202" evidence="7">
    <location>
        <begin position="45"/>
        <end position="111"/>
    </location>
</feature>
<feature type="transmembrane region" description="Helical" evidence="6">
    <location>
        <begin position="127"/>
        <end position="147"/>
    </location>
</feature>
<dbReference type="AlphaFoldDB" id="A0A1E3QBD4"/>
<dbReference type="EMBL" id="KV454291">
    <property type="protein sequence ID" value="ODQ74995.1"/>
    <property type="molecule type" value="Genomic_DNA"/>
</dbReference>
<organism evidence="8 9">
    <name type="scientific">Lipomyces starkeyi NRRL Y-11557</name>
    <dbReference type="NCBI Taxonomy" id="675824"/>
    <lineage>
        <taxon>Eukaryota</taxon>
        <taxon>Fungi</taxon>
        <taxon>Dikarya</taxon>
        <taxon>Ascomycota</taxon>
        <taxon>Saccharomycotina</taxon>
        <taxon>Lipomycetes</taxon>
        <taxon>Lipomycetales</taxon>
        <taxon>Lipomycetaceae</taxon>
        <taxon>Lipomyces</taxon>
    </lineage>
</organism>
<evidence type="ECO:0000256" key="5">
    <source>
        <dbReference type="ARBA" id="ARBA00023136"/>
    </source>
</evidence>
<keyword evidence="9" id="KW-1185">Reference proteome</keyword>
<evidence type="ECO:0000313" key="9">
    <source>
        <dbReference type="Proteomes" id="UP000094385"/>
    </source>
</evidence>
<evidence type="ECO:0000256" key="3">
    <source>
        <dbReference type="ARBA" id="ARBA00022692"/>
    </source>
</evidence>
<dbReference type="Pfam" id="PF02656">
    <property type="entry name" value="DUF202"/>
    <property type="match status" value="1"/>
</dbReference>